<feature type="compositionally biased region" description="Polar residues" evidence="8">
    <location>
        <begin position="524"/>
        <end position="538"/>
    </location>
</feature>
<dbReference type="GO" id="GO:0010185">
    <property type="term" value="P:regulation of cellular defense response"/>
    <property type="evidence" value="ECO:0007669"/>
    <property type="project" value="UniProtKB-ARBA"/>
</dbReference>
<dbReference type="SMART" id="SM00607">
    <property type="entry name" value="FTP"/>
    <property type="match status" value="1"/>
</dbReference>
<evidence type="ECO:0000256" key="9">
    <source>
        <dbReference type="SAM" id="Phobius"/>
    </source>
</evidence>
<name>A0AAD2JGH3_9STRA</name>
<keyword evidence="6" id="KW-0106">Calcium</keyword>
<dbReference type="AlphaFoldDB" id="A0AAD2JGH3"/>
<evidence type="ECO:0000256" key="5">
    <source>
        <dbReference type="ARBA" id="ARBA00022734"/>
    </source>
</evidence>
<evidence type="ECO:0000313" key="11">
    <source>
        <dbReference type="EMBL" id="CAJ1947933.1"/>
    </source>
</evidence>
<dbReference type="GO" id="GO:0001868">
    <property type="term" value="P:regulation of complement activation, lectin pathway"/>
    <property type="evidence" value="ECO:0007669"/>
    <property type="project" value="UniProtKB-ARBA"/>
</dbReference>
<feature type="compositionally biased region" description="Gly residues" evidence="8">
    <location>
        <begin position="134"/>
        <end position="143"/>
    </location>
</feature>
<feature type="region of interest" description="Disordered" evidence="8">
    <location>
        <begin position="315"/>
        <end position="344"/>
    </location>
</feature>
<evidence type="ECO:0000256" key="4">
    <source>
        <dbReference type="ARBA" id="ARBA00022723"/>
    </source>
</evidence>
<keyword evidence="9" id="KW-0812">Transmembrane</keyword>
<accession>A0AAD2JGH3</accession>
<feature type="compositionally biased region" description="Polar residues" evidence="8">
    <location>
        <begin position="318"/>
        <end position="340"/>
    </location>
</feature>
<feature type="region of interest" description="Disordered" evidence="8">
    <location>
        <begin position="505"/>
        <end position="622"/>
    </location>
</feature>
<comment type="subunit">
    <text evidence="3">Homotrimer.</text>
</comment>
<gene>
    <name evidence="11" type="ORF">CYCCA115_LOCUS11381</name>
</gene>
<dbReference type="PANTHER" id="PTHR45713:SF6">
    <property type="entry name" value="F5_8 TYPE C DOMAIN-CONTAINING PROTEIN"/>
    <property type="match status" value="1"/>
</dbReference>
<evidence type="ECO:0000313" key="12">
    <source>
        <dbReference type="Proteomes" id="UP001295423"/>
    </source>
</evidence>
<feature type="compositionally biased region" description="Low complexity" evidence="8">
    <location>
        <begin position="505"/>
        <end position="523"/>
    </location>
</feature>
<comment type="caution">
    <text evidence="11">The sequence shown here is derived from an EMBL/GenBank/DDBJ whole genome shotgun (WGS) entry which is preliminary data.</text>
</comment>
<evidence type="ECO:0000256" key="2">
    <source>
        <dbReference type="ARBA" id="ARBA00010147"/>
    </source>
</evidence>
<evidence type="ECO:0000256" key="3">
    <source>
        <dbReference type="ARBA" id="ARBA00011233"/>
    </source>
</evidence>
<evidence type="ECO:0000256" key="1">
    <source>
        <dbReference type="ARBA" id="ARBA00002219"/>
    </source>
</evidence>
<feature type="domain" description="Fucolectin tachylectin-4 pentraxin-1" evidence="10">
    <location>
        <begin position="805"/>
        <end position="938"/>
    </location>
</feature>
<dbReference type="InterPro" id="IPR008979">
    <property type="entry name" value="Galactose-bd-like_sf"/>
</dbReference>
<dbReference type="PANTHER" id="PTHR45713">
    <property type="entry name" value="FTP DOMAIN-CONTAINING PROTEIN"/>
    <property type="match status" value="1"/>
</dbReference>
<keyword evidence="9" id="KW-1133">Transmembrane helix</keyword>
<feature type="compositionally biased region" description="Polar residues" evidence="8">
    <location>
        <begin position="586"/>
        <end position="622"/>
    </location>
</feature>
<proteinExistence type="inferred from homology"/>
<dbReference type="EMBL" id="CAKOGP040001736">
    <property type="protein sequence ID" value="CAJ1947933.1"/>
    <property type="molecule type" value="Genomic_DNA"/>
</dbReference>
<feature type="region of interest" description="Disordered" evidence="8">
    <location>
        <begin position="1"/>
        <end position="179"/>
    </location>
</feature>
<dbReference type="InterPro" id="IPR006585">
    <property type="entry name" value="FTP1"/>
</dbReference>
<feature type="transmembrane region" description="Helical" evidence="9">
    <location>
        <begin position="291"/>
        <end position="311"/>
    </location>
</feature>
<organism evidence="11 12">
    <name type="scientific">Cylindrotheca closterium</name>
    <dbReference type="NCBI Taxonomy" id="2856"/>
    <lineage>
        <taxon>Eukaryota</taxon>
        <taxon>Sar</taxon>
        <taxon>Stramenopiles</taxon>
        <taxon>Ochrophyta</taxon>
        <taxon>Bacillariophyta</taxon>
        <taxon>Bacillariophyceae</taxon>
        <taxon>Bacillariophycidae</taxon>
        <taxon>Bacillariales</taxon>
        <taxon>Bacillariaceae</taxon>
        <taxon>Cylindrotheca</taxon>
    </lineage>
</organism>
<protein>
    <recommendedName>
        <fullName evidence="10">Fucolectin tachylectin-4 pentraxin-1 domain-containing protein</fullName>
    </recommendedName>
</protein>
<dbReference type="GO" id="GO:0046872">
    <property type="term" value="F:metal ion binding"/>
    <property type="evidence" value="ECO:0007669"/>
    <property type="project" value="UniProtKB-KW"/>
</dbReference>
<keyword evidence="4" id="KW-0479">Metal-binding</keyword>
<dbReference type="SUPFAM" id="SSF49785">
    <property type="entry name" value="Galactose-binding domain-like"/>
    <property type="match status" value="1"/>
</dbReference>
<keyword evidence="5" id="KW-0430">Lectin</keyword>
<dbReference type="GO" id="GO:0042806">
    <property type="term" value="F:fucose binding"/>
    <property type="evidence" value="ECO:0007669"/>
    <property type="project" value="UniProtKB-ARBA"/>
</dbReference>
<comment type="function">
    <text evidence="1">Acts as a defensive agent. Recognizes blood group fucosylated oligosaccharides including A, B, H and Lewis B-type antigens. Does not recognize Lewis A antigen and has low affinity for monovalent haptens.</text>
</comment>
<keyword evidence="12" id="KW-1185">Reference proteome</keyword>
<evidence type="ECO:0000259" key="10">
    <source>
        <dbReference type="SMART" id="SM00607"/>
    </source>
</evidence>
<dbReference type="Proteomes" id="UP001295423">
    <property type="component" value="Unassembled WGS sequence"/>
</dbReference>
<dbReference type="Gene3D" id="2.60.120.260">
    <property type="entry name" value="Galactose-binding domain-like"/>
    <property type="match status" value="2"/>
</dbReference>
<evidence type="ECO:0000256" key="6">
    <source>
        <dbReference type="ARBA" id="ARBA00022837"/>
    </source>
</evidence>
<feature type="compositionally biased region" description="Low complexity" evidence="8">
    <location>
        <begin position="566"/>
        <end position="585"/>
    </location>
</feature>
<dbReference type="Pfam" id="PF22633">
    <property type="entry name" value="F5_F8_type_C_2"/>
    <property type="match status" value="1"/>
</dbReference>
<sequence>MTREEEDRLAKRRAKRSSNDDSRNPSSRSPRRSTKIAGSDRRETTRHHDSQSKARARGGEGGARSVPGAVAQKSIREDRHKRSDDDAKQRVRSRGQRSDQEKKPGAVSTTGSSSIDSESRESRKMARHSSPKGRAGGRAGGSSRGHISPASKDADSDSKRRAKAGTGGRSPGASRSTESIRRLREKLMEDEEPPNFTSAIKEEIGDDEIQLQAVAVEDAENQQIKEQQAQIVALKRQMQNMMQPNRTPESIHDDQNDVNDVNDANDINATNDTNDVNVATEEPTKNRWKSIACVLVLLLVIAGGVAGYVVGTAKSPAEMSQSSSEPTGTEFESISPSISPTDLPIYTPPSKEDCDAIASGSALSDQDILASIAFVIELDVTLTFRMGEESWLVSLKEQLQSIFLPAVAGCSPGQLQLLPDFSIANGKIGDAIVTEDDCEDTASELCINVIVFMDLSLRNDNATLSIVEAFFNATTVGASPINVLGMDSLLSNIVIIRAAPVVPTDAPSFSPSSAPTAASAQPTDGPSFSPSSDPTTAKPTVAQSAIPSSAPVVSPTSLEPTDFPTKEPTQSPSTSPTEQPSLEPTVSTPAPTLFPSSNPSLVPTIQASVAPSTSPTVQDSQTPTITIESSVITPSAVAQQSSQYRCQSVFCAITPLGELLANMPAGKASSAIDGTTDGSYVTGATSSHTWTQWNPYWQVQGIAGPVSKVRVWNRNTSCCFDNLIGANVDLLDSSGVVLATRDIQGVADFYELEFGSVSGVATVRVSKTAKANIVLPEVEVLGSTGQSLLTASSVASQSSDLFCLACRRYAPDSLGPLASLAIDGNTNGTMDDQSVIHTMPQVDPWWQVDLMLTATVSSIVIWNRTDCCGSRLNGAKIYLKDGSGNILHTETVTSAREKNLFAFPPVEGVTAIRVALENTAPTQIILNFAEVEAFGFIQ</sequence>
<reference evidence="11" key="1">
    <citation type="submission" date="2023-08" db="EMBL/GenBank/DDBJ databases">
        <authorList>
            <person name="Audoor S."/>
            <person name="Bilcke G."/>
        </authorList>
    </citation>
    <scope>NUCLEOTIDE SEQUENCE</scope>
</reference>
<keyword evidence="9" id="KW-0472">Membrane</keyword>
<feature type="compositionally biased region" description="Basic and acidic residues" evidence="8">
    <location>
        <begin position="74"/>
        <end position="89"/>
    </location>
</feature>
<evidence type="ECO:0000256" key="7">
    <source>
        <dbReference type="ARBA" id="ARBA00023157"/>
    </source>
</evidence>
<dbReference type="InterPro" id="IPR051941">
    <property type="entry name" value="BG_Antigen-Binding_Lectin"/>
</dbReference>
<feature type="compositionally biased region" description="Basic and acidic residues" evidence="8">
    <location>
        <begin position="38"/>
        <end position="52"/>
    </location>
</feature>
<comment type="similarity">
    <text evidence="2">Belongs to the fucolectin family.</text>
</comment>
<feature type="compositionally biased region" description="Low complexity" evidence="8">
    <location>
        <begin position="541"/>
        <end position="557"/>
    </location>
</feature>
<keyword evidence="7" id="KW-1015">Disulfide bond</keyword>
<evidence type="ECO:0000256" key="8">
    <source>
        <dbReference type="SAM" id="MobiDB-lite"/>
    </source>
</evidence>